<accession>A0A1T1ATZ5</accession>
<keyword evidence="6" id="KW-1185">Reference proteome</keyword>
<dbReference type="InterPro" id="IPR000914">
    <property type="entry name" value="SBP_5_dom"/>
</dbReference>
<feature type="signal peptide" evidence="3">
    <location>
        <begin position="1"/>
        <end position="29"/>
    </location>
</feature>
<comment type="similarity">
    <text evidence="1">Belongs to the bacterial solute-binding protein 5 family.</text>
</comment>
<dbReference type="GO" id="GO:0030288">
    <property type="term" value="C:outer membrane-bounded periplasmic space"/>
    <property type="evidence" value="ECO:0007669"/>
    <property type="project" value="UniProtKB-ARBA"/>
</dbReference>
<dbReference type="Gene3D" id="3.10.105.10">
    <property type="entry name" value="Dipeptide-binding Protein, Domain 3"/>
    <property type="match status" value="1"/>
</dbReference>
<dbReference type="PROSITE" id="PS01040">
    <property type="entry name" value="SBP_BACTERIAL_5"/>
    <property type="match status" value="1"/>
</dbReference>
<evidence type="ECO:0000313" key="5">
    <source>
        <dbReference type="EMBL" id="OOV07537.1"/>
    </source>
</evidence>
<name>A0A1T1ATZ5_RHOFE</name>
<keyword evidence="2 3" id="KW-0732">Signal</keyword>
<dbReference type="InterPro" id="IPR023765">
    <property type="entry name" value="SBP_5_CS"/>
</dbReference>
<protein>
    <submittedName>
        <fullName evidence="5">4-phytase</fullName>
    </submittedName>
</protein>
<dbReference type="EMBL" id="MTJN01000002">
    <property type="protein sequence ID" value="OOV07537.1"/>
    <property type="molecule type" value="Genomic_DNA"/>
</dbReference>
<gene>
    <name evidence="5" type="ORF">RF819_13055</name>
</gene>
<proteinExistence type="inferred from homology"/>
<evidence type="ECO:0000313" key="6">
    <source>
        <dbReference type="Proteomes" id="UP000190750"/>
    </source>
</evidence>
<dbReference type="Proteomes" id="UP000190750">
    <property type="component" value="Unassembled WGS sequence"/>
</dbReference>
<dbReference type="STRING" id="28066.RF819_13055"/>
<evidence type="ECO:0000256" key="2">
    <source>
        <dbReference type="ARBA" id="ARBA00022729"/>
    </source>
</evidence>
<dbReference type="Pfam" id="PF00496">
    <property type="entry name" value="SBP_bac_5"/>
    <property type="match status" value="1"/>
</dbReference>
<reference evidence="5 6" key="1">
    <citation type="submission" date="2017-01" db="EMBL/GenBank/DDBJ databases">
        <title>Genome sequencing of Rhodoferax fermentans JCM 7819.</title>
        <authorList>
            <person name="Kim Y.J."/>
            <person name="Farh M.E.-A."/>
            <person name="Yang D.-C."/>
        </authorList>
    </citation>
    <scope>NUCLEOTIDE SEQUENCE [LARGE SCALE GENOMIC DNA]</scope>
    <source>
        <strain evidence="5 6">JCM 7819</strain>
    </source>
</reference>
<dbReference type="PANTHER" id="PTHR30290">
    <property type="entry name" value="PERIPLASMIC BINDING COMPONENT OF ABC TRANSPORTER"/>
    <property type="match status" value="1"/>
</dbReference>
<evidence type="ECO:0000259" key="4">
    <source>
        <dbReference type="Pfam" id="PF00496"/>
    </source>
</evidence>
<dbReference type="InterPro" id="IPR030678">
    <property type="entry name" value="Peptide/Ni-bd"/>
</dbReference>
<dbReference type="RefSeq" id="WP_078365382.1">
    <property type="nucleotide sequence ID" value="NZ_MTJN01000002.1"/>
</dbReference>
<dbReference type="GO" id="GO:0015833">
    <property type="term" value="P:peptide transport"/>
    <property type="evidence" value="ECO:0007669"/>
    <property type="project" value="TreeGrafter"/>
</dbReference>
<dbReference type="InterPro" id="IPR039424">
    <property type="entry name" value="SBP_5"/>
</dbReference>
<organism evidence="5 6">
    <name type="scientific">Rhodoferax fermentans</name>
    <dbReference type="NCBI Taxonomy" id="28066"/>
    <lineage>
        <taxon>Bacteria</taxon>
        <taxon>Pseudomonadati</taxon>
        <taxon>Pseudomonadota</taxon>
        <taxon>Betaproteobacteria</taxon>
        <taxon>Burkholderiales</taxon>
        <taxon>Comamonadaceae</taxon>
        <taxon>Rhodoferax</taxon>
    </lineage>
</organism>
<dbReference type="SUPFAM" id="SSF53850">
    <property type="entry name" value="Periplasmic binding protein-like II"/>
    <property type="match status" value="1"/>
</dbReference>
<evidence type="ECO:0000256" key="3">
    <source>
        <dbReference type="SAM" id="SignalP"/>
    </source>
</evidence>
<dbReference type="GO" id="GO:0043190">
    <property type="term" value="C:ATP-binding cassette (ABC) transporter complex"/>
    <property type="evidence" value="ECO:0007669"/>
    <property type="project" value="InterPro"/>
</dbReference>
<dbReference type="OrthoDB" id="9801799at2"/>
<dbReference type="GO" id="GO:1904680">
    <property type="term" value="F:peptide transmembrane transporter activity"/>
    <property type="evidence" value="ECO:0007669"/>
    <property type="project" value="TreeGrafter"/>
</dbReference>
<dbReference type="Gene3D" id="3.40.190.10">
    <property type="entry name" value="Periplasmic binding protein-like II"/>
    <property type="match status" value="1"/>
</dbReference>
<dbReference type="PANTHER" id="PTHR30290:SF83">
    <property type="entry name" value="ABC TRANSPORTER SUBSTRATE-BINDING PROTEIN"/>
    <property type="match status" value="1"/>
</dbReference>
<dbReference type="PIRSF" id="PIRSF002741">
    <property type="entry name" value="MppA"/>
    <property type="match status" value="1"/>
</dbReference>
<dbReference type="AlphaFoldDB" id="A0A1T1ATZ5"/>
<comment type="caution">
    <text evidence="5">The sequence shown here is derived from an EMBL/GenBank/DDBJ whole genome shotgun (WGS) entry which is preliminary data.</text>
</comment>
<sequence length="527" mass="58334">MNRLNHSVKVVLLALAGVCVVAGSAPVFAQDATFVINARENGFPTYNPLKGTKLNVANNLIFDRLVVQDADHSFHGQLATSWESAPDGMSWTFKLRKGVKFHDGEPFNAKVIEWWLPKFKGTENAYMTESIDKIVIIDDYTVKLVMKNPDPALLFNLATSFMGVPSPKSYEALGDKFGVAAAVGSGPFKLESFTVGQQTKLVRNEDYRWASDLSKNQGPAKIKNLTLREISEDSTAFLELKTGGVDALLSVPTDFLPKLQAEKSIKVVMLPGTEVFYMPINTSVEPFTDIKVREAVALAVNQKEIMSSLFGGTGAVANNFLVSSLQESKINPKFNISYNPDRSKKLLDEAGWLMGAGGVRAKGGVPLTVKLWTQNGTQFKRVTEVIQAQLKAVGVNAEITVQDAASINAMYKKKTDHQLAVRSYDYVNADILDWFFSGTRLGYPNISMWNDPKGEALNAKAMKGSKTWDERVSNFKAYHEYIMSQFLFAPIYQPTQSFAYSTTRLKMPDNIRGIKLATQSIMDIEVK</sequence>
<feature type="domain" description="Solute-binding protein family 5" evidence="4">
    <location>
        <begin position="74"/>
        <end position="437"/>
    </location>
</feature>
<evidence type="ECO:0000256" key="1">
    <source>
        <dbReference type="ARBA" id="ARBA00005695"/>
    </source>
</evidence>
<feature type="chain" id="PRO_5011983983" evidence="3">
    <location>
        <begin position="30"/>
        <end position="527"/>
    </location>
</feature>